<dbReference type="Pfam" id="PF00932">
    <property type="entry name" value="LTD"/>
    <property type="match status" value="4"/>
</dbReference>
<feature type="compositionally biased region" description="Polar residues" evidence="2">
    <location>
        <begin position="1050"/>
        <end position="1063"/>
    </location>
</feature>
<feature type="compositionally biased region" description="Basic and acidic residues" evidence="2">
    <location>
        <begin position="754"/>
        <end position="763"/>
    </location>
</feature>
<feature type="compositionally biased region" description="Polar residues" evidence="2">
    <location>
        <begin position="768"/>
        <end position="789"/>
    </location>
</feature>
<proteinExistence type="predicted"/>
<gene>
    <name evidence="4" type="ORF">G3569_14590</name>
</gene>
<dbReference type="Proteomes" id="UP000479132">
    <property type="component" value="Unassembled WGS sequence"/>
</dbReference>
<feature type="region of interest" description="Disordered" evidence="2">
    <location>
        <begin position="1046"/>
        <end position="1073"/>
    </location>
</feature>
<keyword evidence="1" id="KW-0732">Signal</keyword>
<dbReference type="RefSeq" id="WP_165270490.1">
    <property type="nucleotide sequence ID" value="NZ_JAALLS010000022.1"/>
</dbReference>
<dbReference type="InterPro" id="IPR001322">
    <property type="entry name" value="Lamin_tail_dom"/>
</dbReference>
<feature type="non-terminal residue" evidence="4">
    <location>
        <position position="1"/>
    </location>
</feature>
<dbReference type="PROSITE" id="PS51841">
    <property type="entry name" value="LTD"/>
    <property type="match status" value="3"/>
</dbReference>
<dbReference type="Gene3D" id="2.60.40.1260">
    <property type="entry name" value="Lamin Tail domain"/>
    <property type="match status" value="3"/>
</dbReference>
<evidence type="ECO:0000313" key="4">
    <source>
        <dbReference type="EMBL" id="NGP89584.1"/>
    </source>
</evidence>
<comment type="caution">
    <text evidence="4">The sequence shown here is derived from an EMBL/GenBank/DDBJ whole genome shotgun (WGS) entry which is preliminary data.</text>
</comment>
<dbReference type="Gene3D" id="2.60.40.1220">
    <property type="match status" value="3"/>
</dbReference>
<evidence type="ECO:0000256" key="1">
    <source>
        <dbReference type="ARBA" id="ARBA00022729"/>
    </source>
</evidence>
<evidence type="ECO:0000256" key="2">
    <source>
        <dbReference type="SAM" id="MobiDB-lite"/>
    </source>
</evidence>
<dbReference type="EMBL" id="JAALLS010000022">
    <property type="protein sequence ID" value="NGP89584.1"/>
    <property type="molecule type" value="Genomic_DNA"/>
</dbReference>
<dbReference type="InterPro" id="IPR014755">
    <property type="entry name" value="Cu-Rt/internalin_Ig-like"/>
</dbReference>
<name>A0A6M1TFM7_9BACT</name>
<feature type="domain" description="LTD" evidence="3">
    <location>
        <begin position="630"/>
        <end position="747"/>
    </location>
</feature>
<reference evidence="4 5" key="1">
    <citation type="submission" date="2020-02" db="EMBL/GenBank/DDBJ databases">
        <title>Aliifodinibius halophilus 2W32, complete genome.</title>
        <authorList>
            <person name="Li Y."/>
            <person name="Wu S."/>
        </authorList>
    </citation>
    <scope>NUCLEOTIDE SEQUENCE [LARGE SCALE GENOMIC DNA]</scope>
    <source>
        <strain evidence="4 5">2W32</strain>
    </source>
</reference>
<dbReference type="Gene3D" id="2.60.40.4070">
    <property type="match status" value="1"/>
</dbReference>
<feature type="region of interest" description="Disordered" evidence="2">
    <location>
        <begin position="1"/>
        <end position="24"/>
    </location>
</feature>
<protein>
    <recommendedName>
        <fullName evidence="3">LTD domain-containing protein</fullName>
    </recommendedName>
</protein>
<feature type="domain" description="LTD" evidence="3">
    <location>
        <begin position="94"/>
        <end position="241"/>
    </location>
</feature>
<feature type="domain" description="LTD" evidence="3">
    <location>
        <begin position="374"/>
        <end position="496"/>
    </location>
</feature>
<organism evidence="4 5">
    <name type="scientific">Fodinibius halophilus</name>
    <dbReference type="NCBI Taxonomy" id="1736908"/>
    <lineage>
        <taxon>Bacteria</taxon>
        <taxon>Pseudomonadati</taxon>
        <taxon>Balneolota</taxon>
        <taxon>Balneolia</taxon>
        <taxon>Balneolales</taxon>
        <taxon>Balneolaceae</taxon>
        <taxon>Fodinibius</taxon>
    </lineage>
</organism>
<sequence>SVSASYKENWGEAPNGKGTPGTANTITTDNDAPQLANFIIQDSNTLVLQFSEQLKQSSVTNTSQYSITGSLSVNNVQFSSPDSVFLTLDSDLLNATEYTLSASGISDIFDNAISSIDTTFTFYEVSAVDSGEVYVNEFSAIPASESTEYIEIYNPTSKSFDLRNWTISDSRQNPATITESQFIVPPDSFVVVAPDNTLLTNNPNIALISMGSDFPSLNNSDDQIILRDDKQILLDSLQYDNSWNLSEGSLERRQPTISAYYKGNWEYSEITGSTTPGMANTVTQDQNPPQFTGFKILSSNKLQVSFDEQITETTAANTTNFDLSGNVITSATATAADTVELDLKSALQNAQDYTLTITGPEDIFGNSMPKTDSTFTYYELSSVTADDIFINEFSYDPASGETEYIEIINTSSKSFDLQHWLLNDNSGSPASISDTPFIIPPDSFAVIAPDNTLLTHYPGISLVAMGSNFPSLNNSGDDIILRDGNGTTLDSLRFTSEWGGNEIALERRTTSLAGIYDENWGEAPIAPGTPGSANNIADDNTAPELKSLSFTDASTLQLIFSEHLESTSAANKNNYSISPTRGIQLVAVNEDTVSLFLDQDMNSGETYSVTASTINDLFGNTLGSATKEIEYLKVDNAQTTDIVINEILYDPGDTGQADFIELYNTTTKNFDLKDWLVGDASGETSISSRLTIRAEEYLVLTGDRTFAGSSEKIKYVSGFPSLNNSTPDAVYLKTDNGTTIDSLHYSQHWGTHKEGASLERKDPLAASNDASNWKTSGGDSGSSAGEQNISFQSDDAAPEIVFSKALENNHFEVQFNEFIKITNDLNFLIDGQPLEIASFDSTQANIISLRTPKAKKKAPANIAITAQNLTDVKGNTASKSELPVAYPMRSTDTDLVINEIMYNPLAEDDDNLPDQSEYIELRNTADYAISLEGLVLHDAPDEDGNIRELQPVSSTAKWVPAQGNALFHADNASLFSESKIATFFDLAPSSQHAIMRADRSSLSLASSGDAIYVADSTGATIDSVHYSESWQNPNIIDTRGIALERISPKGPSNDQSNWGSSVNAKGGTPNAENSIYQAQGEAPQETGISFTPNPFTPDGNGEKENLFINYKLDQQDYLIKVHIYDRYGRLVKELADGKPAGLQGQLIWDGRKDDGSRNRIGIYIVVFEAYDSASGKDKAFKKTVVLARPLK</sequence>
<feature type="region of interest" description="Disordered" evidence="2">
    <location>
        <begin position="754"/>
        <end position="789"/>
    </location>
</feature>
<keyword evidence="5" id="KW-1185">Reference proteome</keyword>
<dbReference type="Pfam" id="PF13205">
    <property type="entry name" value="Big_5"/>
    <property type="match status" value="1"/>
</dbReference>
<dbReference type="SUPFAM" id="SSF74853">
    <property type="entry name" value="Lamin A/C globular tail domain"/>
    <property type="match status" value="3"/>
</dbReference>
<accession>A0A6M1TFM7</accession>
<evidence type="ECO:0000259" key="3">
    <source>
        <dbReference type="PROSITE" id="PS51841"/>
    </source>
</evidence>
<evidence type="ECO:0000313" key="5">
    <source>
        <dbReference type="Proteomes" id="UP000479132"/>
    </source>
</evidence>
<dbReference type="InterPro" id="IPR032812">
    <property type="entry name" value="SbsA_Ig"/>
</dbReference>
<dbReference type="AlphaFoldDB" id="A0A6M1TFM7"/>
<dbReference type="InterPro" id="IPR036415">
    <property type="entry name" value="Lamin_tail_dom_sf"/>
</dbReference>